<evidence type="ECO:0000313" key="4">
    <source>
        <dbReference type="Proteomes" id="UP000317036"/>
    </source>
</evidence>
<dbReference type="EMBL" id="VNJI01000007">
    <property type="protein sequence ID" value="TVY10537.1"/>
    <property type="molecule type" value="Genomic_DNA"/>
</dbReference>
<keyword evidence="4" id="KW-1185">Reference proteome</keyword>
<dbReference type="SUPFAM" id="SSF51182">
    <property type="entry name" value="RmlC-like cupins"/>
    <property type="match status" value="1"/>
</dbReference>
<feature type="domain" description="Cupin type-2" evidence="2">
    <location>
        <begin position="53"/>
        <end position="109"/>
    </location>
</feature>
<dbReference type="GO" id="GO:0046872">
    <property type="term" value="F:metal ion binding"/>
    <property type="evidence" value="ECO:0007669"/>
    <property type="project" value="UniProtKB-KW"/>
</dbReference>
<protein>
    <submittedName>
        <fullName evidence="3">Cupin domain-containing protein</fullName>
    </submittedName>
</protein>
<dbReference type="InterPro" id="IPR013096">
    <property type="entry name" value="Cupin_2"/>
</dbReference>
<reference evidence="3 4" key="1">
    <citation type="submission" date="2019-07" db="EMBL/GenBank/DDBJ databases">
        <authorList>
            <person name="Kim J."/>
        </authorList>
    </citation>
    <scope>NUCLEOTIDE SEQUENCE [LARGE SCALE GENOMIC DNA]</scope>
    <source>
        <strain evidence="3 4">JC52</strain>
    </source>
</reference>
<organism evidence="3 4">
    <name type="scientific">Paenibacillus cremeus</name>
    <dbReference type="NCBI Taxonomy" id="2163881"/>
    <lineage>
        <taxon>Bacteria</taxon>
        <taxon>Bacillati</taxon>
        <taxon>Bacillota</taxon>
        <taxon>Bacilli</taxon>
        <taxon>Bacillales</taxon>
        <taxon>Paenibacillaceae</taxon>
        <taxon>Paenibacillus</taxon>
    </lineage>
</organism>
<evidence type="ECO:0000259" key="2">
    <source>
        <dbReference type="Pfam" id="PF07883"/>
    </source>
</evidence>
<dbReference type="InterPro" id="IPR011051">
    <property type="entry name" value="RmlC_Cupin_sf"/>
</dbReference>
<dbReference type="RefSeq" id="WP_144845049.1">
    <property type="nucleotide sequence ID" value="NZ_VNJI01000007.1"/>
</dbReference>
<accession>A0A559KEI8</accession>
<gene>
    <name evidence="3" type="ORF">FPZ49_07315</name>
</gene>
<proteinExistence type="predicted"/>
<dbReference type="Pfam" id="PF07883">
    <property type="entry name" value="Cupin_2"/>
    <property type="match status" value="1"/>
</dbReference>
<dbReference type="PANTHER" id="PTHR35848">
    <property type="entry name" value="OXALATE-BINDING PROTEIN"/>
    <property type="match status" value="1"/>
</dbReference>
<dbReference type="Proteomes" id="UP000317036">
    <property type="component" value="Unassembled WGS sequence"/>
</dbReference>
<keyword evidence="1" id="KW-0479">Metal-binding</keyword>
<evidence type="ECO:0000313" key="3">
    <source>
        <dbReference type="EMBL" id="TVY10537.1"/>
    </source>
</evidence>
<comment type="caution">
    <text evidence="3">The sequence shown here is derived from an EMBL/GenBank/DDBJ whole genome shotgun (WGS) entry which is preliminary data.</text>
</comment>
<dbReference type="InterPro" id="IPR014710">
    <property type="entry name" value="RmlC-like_jellyroll"/>
</dbReference>
<evidence type="ECO:0000256" key="1">
    <source>
        <dbReference type="ARBA" id="ARBA00022723"/>
    </source>
</evidence>
<dbReference type="OrthoDB" id="9797047at2"/>
<dbReference type="InterPro" id="IPR051610">
    <property type="entry name" value="GPI/OXD"/>
</dbReference>
<dbReference type="Gene3D" id="2.60.120.10">
    <property type="entry name" value="Jelly Rolls"/>
    <property type="match status" value="1"/>
</dbReference>
<name>A0A559KEI8_9BACL</name>
<dbReference type="PANTHER" id="PTHR35848:SF6">
    <property type="entry name" value="CUPIN TYPE-2 DOMAIN-CONTAINING PROTEIN"/>
    <property type="match status" value="1"/>
</dbReference>
<dbReference type="AlphaFoldDB" id="A0A559KEI8"/>
<sequence>MRKYRLQDLQLQPSAEGHMFQSVLPGAYLYSGGLAFCKPGERSHTNDGPEGRDYHVHTDCEAFFILQGHGFMELNGEMHPVQAGDVVVVEPGEDHHLHSSQEDPVVTLWCHAGPQRHKQQVNMN</sequence>